<evidence type="ECO:0000313" key="2">
    <source>
        <dbReference type="EMBL" id="KAG9070523.1"/>
    </source>
</evidence>
<dbReference type="AlphaFoldDB" id="A0A9P8BWQ0"/>
<accession>A0A9P8BWQ0</accession>
<dbReference type="Gene3D" id="3.40.50.1820">
    <property type="entry name" value="alpha/beta hydrolase"/>
    <property type="match status" value="2"/>
</dbReference>
<dbReference type="SUPFAM" id="SSF53474">
    <property type="entry name" value="alpha/beta-Hydrolases"/>
    <property type="match status" value="1"/>
</dbReference>
<comment type="caution">
    <text evidence="2">The sequence shown here is derived from an EMBL/GenBank/DDBJ whole genome shotgun (WGS) entry which is preliminary data.</text>
</comment>
<feature type="domain" description="Carboxylesterase type B" evidence="1">
    <location>
        <begin position="8"/>
        <end position="171"/>
    </location>
</feature>
<evidence type="ECO:0000259" key="1">
    <source>
        <dbReference type="Pfam" id="PF00135"/>
    </source>
</evidence>
<reference evidence="2" key="1">
    <citation type="submission" date="2021-06" db="EMBL/GenBank/DDBJ databases">
        <title>Genome Sequence of Mortierella hyaline Strain SCG-10, a Cold-Adapted, Nitrate-Reducing Fungus Isolated from Soil in Minnesota, USA.</title>
        <authorList>
            <person name="Aldossari N."/>
        </authorList>
    </citation>
    <scope>NUCLEOTIDE SEQUENCE</scope>
    <source>
        <strain evidence="2">SCG-10</strain>
    </source>
</reference>
<dbReference type="PANTHER" id="PTHR11559">
    <property type="entry name" value="CARBOXYLESTERASE"/>
    <property type="match status" value="1"/>
</dbReference>
<dbReference type="Proteomes" id="UP000707451">
    <property type="component" value="Unassembled WGS sequence"/>
</dbReference>
<proteinExistence type="predicted"/>
<feature type="domain" description="Carboxylesterase type B" evidence="1">
    <location>
        <begin position="198"/>
        <end position="224"/>
    </location>
</feature>
<gene>
    <name evidence="2" type="ORF">KI688_008061</name>
</gene>
<dbReference type="EMBL" id="JAHRHY010000003">
    <property type="protein sequence ID" value="KAG9070523.1"/>
    <property type="molecule type" value="Genomic_DNA"/>
</dbReference>
<dbReference type="InterPro" id="IPR002018">
    <property type="entry name" value="CarbesteraseB"/>
</dbReference>
<dbReference type="InterPro" id="IPR029058">
    <property type="entry name" value="AB_hydrolase_fold"/>
</dbReference>
<dbReference type="Pfam" id="PF00135">
    <property type="entry name" value="COesterase"/>
    <property type="match status" value="2"/>
</dbReference>
<dbReference type="OrthoDB" id="408631at2759"/>
<evidence type="ECO:0000313" key="3">
    <source>
        <dbReference type="Proteomes" id="UP000707451"/>
    </source>
</evidence>
<sequence>MSHEGDKNPVITIPGLGVVQGILDPTHKVAKFLNVPFGIVQERWRPAVKAQPWNGVLDASCNGPMSPQQTVNHPFITMLLGAPSTNDFENTMSERDCLNCNIFMPTSAALTSSELLPVMVWIYGGSFRAGTNSSPLYDCTEMLLTGIDLQKPFIAVAINYRVNYLGFLSSSELLLDNQHHIQTIIPPQQQKWYDGSIGNWGLLDQILGLEWIQEYIGAFGGDKGKEGLEPLEKVRRLRGVCAKDLAEELNLVELVCFRPALDGVVFREDSRVLVGDPEAYGRELEWVVTGTCNDEGSVFAPMFGATTLEAFASLKTRLCPPSDSAFFDTLFGIPSTDAEAAIISARLTGNGIFKYPTLQVSQAILAHPTAQLTRFHFDTHIKGEEKIMQGLGAHHGIDMFFTFGGKVAEDLLEMNERRMIRKVQEVWIEVITAHSPESSYLPKVSSSFSFLPTNNEADTLPKEAIVFGNDMQIHKDIAERMSIDEIEFWKRASAFAVEKTTKGRGHQVFFDFSQGILTSAP</sequence>
<keyword evidence="3" id="KW-1185">Reference proteome</keyword>
<name>A0A9P8BWQ0_9FUNG</name>
<dbReference type="InterPro" id="IPR050309">
    <property type="entry name" value="Type-B_Carboxylest/Lipase"/>
</dbReference>
<organism evidence="2 3">
    <name type="scientific">Linnemannia hyalina</name>
    <dbReference type="NCBI Taxonomy" id="64524"/>
    <lineage>
        <taxon>Eukaryota</taxon>
        <taxon>Fungi</taxon>
        <taxon>Fungi incertae sedis</taxon>
        <taxon>Mucoromycota</taxon>
        <taxon>Mortierellomycotina</taxon>
        <taxon>Mortierellomycetes</taxon>
        <taxon>Mortierellales</taxon>
        <taxon>Mortierellaceae</taxon>
        <taxon>Linnemannia</taxon>
    </lineage>
</organism>
<protein>
    <recommendedName>
        <fullName evidence="1">Carboxylesterase type B domain-containing protein</fullName>
    </recommendedName>
</protein>